<dbReference type="InterPro" id="IPR015035">
    <property type="entry name" value="DUF1918"/>
</dbReference>
<dbReference type="InterPro" id="IPR038070">
    <property type="entry name" value="Rv2632c-like_sf"/>
</dbReference>
<sequence>MKASVGDRIITASGVVGGAVRDGVVTELHHDDGSPPYTVRWSDTEEESLVYPGPDSLVQHGDAGAADETARPARAATWTVQLSLVEASGSTTAEAVLVAGPVEHADVGPLRSVGHARKDPHDTEIPVIGDEVAAGRALRRLADALLGQAEEDITASTGVPAHVHD</sequence>
<dbReference type="Pfam" id="PF08940">
    <property type="entry name" value="DUF1918"/>
    <property type="match status" value="1"/>
</dbReference>
<dbReference type="InterPro" id="IPR015057">
    <property type="entry name" value="Rv2632c-like"/>
</dbReference>
<comment type="caution">
    <text evidence="2">The sequence shown here is derived from an EMBL/GenBank/DDBJ whole genome shotgun (WGS) entry which is preliminary data.</text>
</comment>
<dbReference type="Gene3D" id="3.30.160.240">
    <property type="entry name" value="Rv1738"/>
    <property type="match status" value="1"/>
</dbReference>
<dbReference type="SUPFAM" id="SSF143212">
    <property type="entry name" value="Rv2632c-like"/>
    <property type="match status" value="1"/>
</dbReference>
<evidence type="ECO:0000259" key="1">
    <source>
        <dbReference type="Pfam" id="PF08940"/>
    </source>
</evidence>
<dbReference type="EMBL" id="JABFAJ010000018">
    <property type="protein sequence ID" value="NNU27802.1"/>
    <property type="molecule type" value="Genomic_DNA"/>
</dbReference>
<dbReference type="AlphaFoldDB" id="A0A849JWW2"/>
<protein>
    <submittedName>
        <fullName evidence="2">DUF1876 family protein</fullName>
    </submittedName>
</protein>
<keyword evidence="3" id="KW-1185">Reference proteome</keyword>
<dbReference type="Pfam" id="PF08962">
    <property type="entry name" value="Rv2632c-like"/>
    <property type="match status" value="1"/>
</dbReference>
<dbReference type="RefSeq" id="WP_171247314.1">
    <property type="nucleotide sequence ID" value="NZ_JABFAJ010000018.1"/>
</dbReference>
<reference evidence="2 3" key="1">
    <citation type="submission" date="2020-05" db="EMBL/GenBank/DDBJ databases">
        <title>Genome sequence of Isoptericola sp. JC619 isolated from Chilika lagoon, India.</title>
        <authorList>
            <person name="Kumar D."/>
            <person name="Appam K."/>
            <person name="Gandham S."/>
            <person name="Uppada J."/>
            <person name="Sasikala C."/>
            <person name="Venkata Ramana C."/>
        </authorList>
    </citation>
    <scope>NUCLEOTIDE SEQUENCE [LARGE SCALE GENOMIC DNA]</scope>
    <source>
        <strain evidence="2 3">JC619</strain>
    </source>
</reference>
<accession>A0A849JWW2</accession>
<proteinExistence type="predicted"/>
<name>A0A849JWW2_9MICO</name>
<evidence type="ECO:0000313" key="3">
    <source>
        <dbReference type="Proteomes" id="UP000557204"/>
    </source>
</evidence>
<evidence type="ECO:0000313" key="2">
    <source>
        <dbReference type="EMBL" id="NNU27802.1"/>
    </source>
</evidence>
<dbReference type="Gene3D" id="2.30.30.440">
    <property type="entry name" value="Domain of unknown function DUF1918"/>
    <property type="match status" value="1"/>
</dbReference>
<gene>
    <name evidence="2" type="ORF">HLI28_09650</name>
</gene>
<dbReference type="Proteomes" id="UP000557204">
    <property type="component" value="Unassembled WGS sequence"/>
</dbReference>
<organism evidence="2 3">
    <name type="scientific">Isoptericola sediminis</name>
    <dbReference type="NCBI Taxonomy" id="2733572"/>
    <lineage>
        <taxon>Bacteria</taxon>
        <taxon>Bacillati</taxon>
        <taxon>Actinomycetota</taxon>
        <taxon>Actinomycetes</taxon>
        <taxon>Micrococcales</taxon>
        <taxon>Promicromonosporaceae</taxon>
        <taxon>Isoptericola</taxon>
    </lineage>
</organism>
<dbReference type="SUPFAM" id="SSF50118">
    <property type="entry name" value="Cell growth inhibitor/plasmid maintenance toxic component"/>
    <property type="match status" value="1"/>
</dbReference>
<feature type="domain" description="DUF1918" evidence="1">
    <location>
        <begin position="1"/>
        <end position="58"/>
    </location>
</feature>